<organism evidence="2 3">
    <name type="scientific">Oryza sativa subsp. japonica</name>
    <name type="common">Rice</name>
    <dbReference type="NCBI Taxonomy" id="39947"/>
    <lineage>
        <taxon>Eukaryota</taxon>
        <taxon>Viridiplantae</taxon>
        <taxon>Streptophyta</taxon>
        <taxon>Embryophyta</taxon>
        <taxon>Tracheophyta</taxon>
        <taxon>Spermatophyta</taxon>
        <taxon>Magnoliopsida</taxon>
        <taxon>Liliopsida</taxon>
        <taxon>Poales</taxon>
        <taxon>Poaceae</taxon>
        <taxon>BOP clade</taxon>
        <taxon>Oryzoideae</taxon>
        <taxon>Oryzeae</taxon>
        <taxon>Oryzinae</taxon>
        <taxon>Oryza</taxon>
        <taxon>Oryza sativa</taxon>
    </lineage>
</organism>
<protein>
    <submittedName>
        <fullName evidence="2">Os04g0587751 protein</fullName>
    </submittedName>
</protein>
<reference evidence="3" key="1">
    <citation type="journal article" date="2005" name="Nature">
        <title>The map-based sequence of the rice genome.</title>
        <authorList>
            <consortium name="International rice genome sequencing project (IRGSP)"/>
            <person name="Matsumoto T."/>
            <person name="Wu J."/>
            <person name="Kanamori H."/>
            <person name="Katayose Y."/>
            <person name="Fujisawa M."/>
            <person name="Namiki N."/>
            <person name="Mizuno H."/>
            <person name="Yamamoto K."/>
            <person name="Antonio B.A."/>
            <person name="Baba T."/>
            <person name="Sakata K."/>
            <person name="Nagamura Y."/>
            <person name="Aoki H."/>
            <person name="Arikawa K."/>
            <person name="Arita K."/>
            <person name="Bito T."/>
            <person name="Chiden Y."/>
            <person name="Fujitsuka N."/>
            <person name="Fukunaka R."/>
            <person name="Hamada M."/>
            <person name="Harada C."/>
            <person name="Hayashi A."/>
            <person name="Hijishita S."/>
            <person name="Honda M."/>
            <person name="Hosokawa S."/>
            <person name="Ichikawa Y."/>
            <person name="Idonuma A."/>
            <person name="Iijima M."/>
            <person name="Ikeda M."/>
            <person name="Ikeno M."/>
            <person name="Ito K."/>
            <person name="Ito S."/>
            <person name="Ito T."/>
            <person name="Ito Y."/>
            <person name="Ito Y."/>
            <person name="Iwabuchi A."/>
            <person name="Kamiya K."/>
            <person name="Karasawa W."/>
            <person name="Kurita K."/>
            <person name="Katagiri S."/>
            <person name="Kikuta A."/>
            <person name="Kobayashi H."/>
            <person name="Kobayashi N."/>
            <person name="Machita K."/>
            <person name="Maehara T."/>
            <person name="Masukawa M."/>
            <person name="Mizubayashi T."/>
            <person name="Mukai Y."/>
            <person name="Nagasaki H."/>
            <person name="Nagata Y."/>
            <person name="Naito S."/>
            <person name="Nakashima M."/>
            <person name="Nakama Y."/>
            <person name="Nakamichi Y."/>
            <person name="Nakamura M."/>
            <person name="Meguro A."/>
            <person name="Negishi M."/>
            <person name="Ohta I."/>
            <person name="Ohta T."/>
            <person name="Okamoto M."/>
            <person name="Ono N."/>
            <person name="Saji S."/>
            <person name="Sakaguchi M."/>
            <person name="Sakai K."/>
            <person name="Shibata M."/>
            <person name="Shimokawa T."/>
            <person name="Song J."/>
            <person name="Takazaki Y."/>
            <person name="Terasawa K."/>
            <person name="Tsugane M."/>
            <person name="Tsuji K."/>
            <person name="Ueda S."/>
            <person name="Waki K."/>
            <person name="Yamagata H."/>
            <person name="Yamamoto M."/>
            <person name="Yamamoto S."/>
            <person name="Yamane H."/>
            <person name="Yoshiki S."/>
            <person name="Yoshihara R."/>
            <person name="Yukawa K."/>
            <person name="Zhong H."/>
            <person name="Yano M."/>
            <person name="Yuan Q."/>
            <person name="Ouyang S."/>
            <person name="Liu J."/>
            <person name="Jones K.M."/>
            <person name="Gansberger K."/>
            <person name="Moffat K."/>
            <person name="Hill J."/>
            <person name="Bera J."/>
            <person name="Fadrosh D."/>
            <person name="Jin S."/>
            <person name="Johri S."/>
            <person name="Kim M."/>
            <person name="Overton L."/>
            <person name="Reardon M."/>
            <person name="Tsitrin T."/>
            <person name="Vuong H."/>
            <person name="Weaver B."/>
            <person name="Ciecko A."/>
            <person name="Tallon L."/>
            <person name="Jackson J."/>
            <person name="Pai G."/>
            <person name="Aken S.V."/>
            <person name="Utterback T."/>
            <person name="Reidmuller S."/>
            <person name="Feldblyum T."/>
            <person name="Hsiao J."/>
            <person name="Zismann V."/>
            <person name="Iobst S."/>
            <person name="de Vazeille A.R."/>
            <person name="Buell C.R."/>
            <person name="Ying K."/>
            <person name="Li Y."/>
            <person name="Lu T."/>
            <person name="Huang Y."/>
            <person name="Zhao Q."/>
            <person name="Feng Q."/>
            <person name="Zhang L."/>
            <person name="Zhu J."/>
            <person name="Weng Q."/>
            <person name="Mu J."/>
            <person name="Lu Y."/>
            <person name="Fan D."/>
            <person name="Liu Y."/>
            <person name="Guan J."/>
            <person name="Zhang Y."/>
            <person name="Yu S."/>
            <person name="Liu X."/>
            <person name="Zhang Y."/>
            <person name="Hong G."/>
            <person name="Han B."/>
            <person name="Choisne N."/>
            <person name="Demange N."/>
            <person name="Orjeda G."/>
            <person name="Samain S."/>
            <person name="Cattolico L."/>
            <person name="Pelletier E."/>
            <person name="Couloux A."/>
            <person name="Segurens B."/>
            <person name="Wincker P."/>
            <person name="D'Hont A."/>
            <person name="Scarpelli C."/>
            <person name="Weissenbach J."/>
            <person name="Salanoubat M."/>
            <person name="Quetier F."/>
            <person name="Yu Y."/>
            <person name="Kim H.R."/>
            <person name="Rambo T."/>
            <person name="Currie J."/>
            <person name="Collura K."/>
            <person name="Luo M."/>
            <person name="Yang T."/>
            <person name="Ammiraju J.S.S."/>
            <person name="Engler F."/>
            <person name="Soderlund C."/>
            <person name="Wing R.A."/>
            <person name="Palmer L.E."/>
            <person name="de la Bastide M."/>
            <person name="Spiegel L."/>
            <person name="Nascimento L."/>
            <person name="Zutavern T."/>
            <person name="O'Shaughnessy A."/>
            <person name="Dike S."/>
            <person name="Dedhia N."/>
            <person name="Preston R."/>
            <person name="Balija V."/>
            <person name="McCombie W.R."/>
            <person name="Chow T."/>
            <person name="Chen H."/>
            <person name="Chung M."/>
            <person name="Chen C."/>
            <person name="Shaw J."/>
            <person name="Wu H."/>
            <person name="Hsiao K."/>
            <person name="Chao Y."/>
            <person name="Chu M."/>
            <person name="Cheng C."/>
            <person name="Hour A."/>
            <person name="Lee P."/>
            <person name="Lin S."/>
            <person name="Lin Y."/>
            <person name="Liou J."/>
            <person name="Liu S."/>
            <person name="Hsing Y."/>
            <person name="Raghuvanshi S."/>
            <person name="Mohanty A."/>
            <person name="Bharti A.K."/>
            <person name="Gaur A."/>
            <person name="Gupta V."/>
            <person name="Kumar D."/>
            <person name="Ravi V."/>
            <person name="Vij S."/>
            <person name="Kapur A."/>
            <person name="Khurana P."/>
            <person name="Khurana P."/>
            <person name="Khurana J.P."/>
            <person name="Tyagi A.K."/>
            <person name="Gaikwad K."/>
            <person name="Singh A."/>
            <person name="Dalal V."/>
            <person name="Srivastava S."/>
            <person name="Dixit A."/>
            <person name="Pal A.K."/>
            <person name="Ghazi I.A."/>
            <person name="Yadav M."/>
            <person name="Pandit A."/>
            <person name="Bhargava A."/>
            <person name="Sureshbabu K."/>
            <person name="Batra K."/>
            <person name="Sharma T.R."/>
            <person name="Mohapatra T."/>
            <person name="Singh N.K."/>
            <person name="Messing J."/>
            <person name="Nelson A.B."/>
            <person name="Fuks G."/>
            <person name="Kavchok S."/>
            <person name="Keizer G."/>
            <person name="Linton E."/>
            <person name="Llaca V."/>
            <person name="Song R."/>
            <person name="Tanyolac B."/>
            <person name="Young S."/>
            <person name="Ho-Il K."/>
            <person name="Hahn J.H."/>
            <person name="Sangsakoo G."/>
            <person name="Vanavichit A."/>
            <person name="de Mattos Luiz.A.T."/>
            <person name="Zimmer P.D."/>
            <person name="Malone G."/>
            <person name="Dellagostin O."/>
            <person name="de Oliveira A.C."/>
            <person name="Bevan M."/>
            <person name="Bancroft I."/>
            <person name="Minx P."/>
            <person name="Cordum H."/>
            <person name="Wilson R."/>
            <person name="Cheng Z."/>
            <person name="Jin W."/>
            <person name="Jiang J."/>
            <person name="Leong S.A."/>
            <person name="Iwama H."/>
            <person name="Gojobori T."/>
            <person name="Itoh T."/>
            <person name="Niimura Y."/>
            <person name="Fujii Y."/>
            <person name="Habara T."/>
            <person name="Sakai H."/>
            <person name="Sato Y."/>
            <person name="Wilson G."/>
            <person name="Kumar K."/>
            <person name="McCouch S."/>
            <person name="Juretic N."/>
            <person name="Hoen D."/>
            <person name="Wright S."/>
            <person name="Bruskiewich R."/>
            <person name="Bureau T."/>
            <person name="Miyao A."/>
            <person name="Hirochika H."/>
            <person name="Nishikawa T."/>
            <person name="Kadowaki K."/>
            <person name="Sugiura M."/>
            <person name="Burr B."/>
            <person name="Sasaki T."/>
        </authorList>
    </citation>
    <scope>NUCLEOTIDE SEQUENCE [LARGE SCALE GENOMIC DNA]</scope>
    <source>
        <strain evidence="3">cv. Nipponbare</strain>
    </source>
</reference>
<dbReference type="AlphaFoldDB" id="A0A0P0WE94"/>
<reference evidence="2 3" key="3">
    <citation type="journal article" date="2013" name="Rice">
        <title>Improvement of the Oryza sativa Nipponbare reference genome using next generation sequence and optical map data.</title>
        <authorList>
            <person name="Kawahara Y."/>
            <person name="de la Bastide M."/>
            <person name="Hamilton J.P."/>
            <person name="Kanamori H."/>
            <person name="McCombie W.R."/>
            <person name="Ouyang S."/>
            <person name="Schwartz D.C."/>
            <person name="Tanaka T."/>
            <person name="Wu J."/>
            <person name="Zhou S."/>
            <person name="Childs K.L."/>
            <person name="Davidson R.M."/>
            <person name="Lin H."/>
            <person name="Quesada-Ocampo L."/>
            <person name="Vaillancourt B."/>
            <person name="Sakai H."/>
            <person name="Lee S.S."/>
            <person name="Kim J."/>
            <person name="Numa H."/>
            <person name="Itoh T."/>
            <person name="Buell C.R."/>
            <person name="Matsumoto T."/>
        </authorList>
    </citation>
    <scope>NUCLEOTIDE SEQUENCE [LARGE SCALE GENOMIC DNA]</scope>
    <source>
        <strain evidence="3">cv. Nipponbare</strain>
    </source>
</reference>
<feature type="compositionally biased region" description="Basic residues" evidence="1">
    <location>
        <begin position="122"/>
        <end position="140"/>
    </location>
</feature>
<feature type="compositionally biased region" description="Basic and acidic residues" evidence="1">
    <location>
        <begin position="99"/>
        <end position="108"/>
    </location>
</feature>
<dbReference type="EMBL" id="AP014960">
    <property type="protein sequence ID" value="BAS90719.1"/>
    <property type="molecule type" value="Genomic_DNA"/>
</dbReference>
<dbReference type="Gramene" id="Os04t0587751-00">
    <property type="protein sequence ID" value="Os04t0587751-00"/>
    <property type="gene ID" value="Os04g0587751"/>
</dbReference>
<dbReference type="Proteomes" id="UP000059680">
    <property type="component" value="Chromosome 4"/>
</dbReference>
<sequence>MIQQWQKSAQQAADSRHARILHSRGPPGCHDRREPRTVLPLLATALFLRPVLPMGSEERGEHGELAAAAPDLEFYVPFLESTCAASAAAAAAVGRPHLRRPEKEEARRAPPRPGGVGLPAAHVRRHRPRENRHRLRRRRQ</sequence>
<proteinExistence type="predicted"/>
<name>A0A0P0WE94_ORYSJ</name>
<feature type="region of interest" description="Disordered" evidence="1">
    <location>
        <begin position="90"/>
        <end position="140"/>
    </location>
</feature>
<dbReference type="InParanoid" id="A0A0P0WE94"/>
<evidence type="ECO:0000313" key="2">
    <source>
        <dbReference type="EMBL" id="BAS90719.1"/>
    </source>
</evidence>
<dbReference type="PaxDb" id="39947-A0A0P0WE94"/>
<feature type="compositionally biased region" description="Polar residues" evidence="1">
    <location>
        <begin position="1"/>
        <end position="13"/>
    </location>
</feature>
<feature type="region of interest" description="Disordered" evidence="1">
    <location>
        <begin position="1"/>
        <end position="36"/>
    </location>
</feature>
<evidence type="ECO:0000256" key="1">
    <source>
        <dbReference type="SAM" id="MobiDB-lite"/>
    </source>
</evidence>
<evidence type="ECO:0000313" key="3">
    <source>
        <dbReference type="Proteomes" id="UP000059680"/>
    </source>
</evidence>
<gene>
    <name evidence="2" type="ordered locus">Os04g0587751</name>
    <name evidence="2" type="ORF">OSNPB_040587751</name>
</gene>
<keyword evidence="3" id="KW-1185">Reference proteome</keyword>
<accession>A0A0P0WE94</accession>
<reference evidence="2 3" key="2">
    <citation type="journal article" date="2013" name="Plant Cell Physiol.">
        <title>Rice Annotation Project Database (RAP-DB): an integrative and interactive database for rice genomics.</title>
        <authorList>
            <person name="Sakai H."/>
            <person name="Lee S.S."/>
            <person name="Tanaka T."/>
            <person name="Numa H."/>
            <person name="Kim J."/>
            <person name="Kawahara Y."/>
            <person name="Wakimoto H."/>
            <person name="Yang C.C."/>
            <person name="Iwamoto M."/>
            <person name="Abe T."/>
            <person name="Yamada Y."/>
            <person name="Muto A."/>
            <person name="Inokuchi H."/>
            <person name="Ikemura T."/>
            <person name="Matsumoto T."/>
            <person name="Sasaki T."/>
            <person name="Itoh T."/>
        </authorList>
    </citation>
    <scope>NUCLEOTIDE SEQUENCE [LARGE SCALE GENOMIC DNA]</scope>
    <source>
        <strain evidence="3">cv. Nipponbare</strain>
    </source>
</reference>